<gene>
    <name evidence="1" type="ORF">chiPu_0023041</name>
</gene>
<organism evidence="1 2">
    <name type="scientific">Chiloscyllium punctatum</name>
    <name type="common">Brownbanded bambooshark</name>
    <name type="synonym">Hemiscyllium punctatum</name>
    <dbReference type="NCBI Taxonomy" id="137246"/>
    <lineage>
        <taxon>Eukaryota</taxon>
        <taxon>Metazoa</taxon>
        <taxon>Chordata</taxon>
        <taxon>Craniata</taxon>
        <taxon>Vertebrata</taxon>
        <taxon>Chondrichthyes</taxon>
        <taxon>Elasmobranchii</taxon>
        <taxon>Galeomorphii</taxon>
        <taxon>Galeoidea</taxon>
        <taxon>Orectolobiformes</taxon>
        <taxon>Hemiscylliidae</taxon>
        <taxon>Chiloscyllium</taxon>
    </lineage>
</organism>
<comment type="caution">
    <text evidence="1">The sequence shown here is derived from an EMBL/GenBank/DDBJ whole genome shotgun (WGS) entry which is preliminary data.</text>
</comment>
<keyword evidence="2" id="KW-1185">Reference proteome</keyword>
<evidence type="ECO:0000313" key="2">
    <source>
        <dbReference type="Proteomes" id="UP000287033"/>
    </source>
</evidence>
<proteinExistence type="predicted"/>
<protein>
    <submittedName>
        <fullName evidence="1">Uncharacterized protein</fullName>
    </submittedName>
</protein>
<evidence type="ECO:0000313" key="1">
    <source>
        <dbReference type="EMBL" id="GCC39266.1"/>
    </source>
</evidence>
<reference evidence="1 2" key="1">
    <citation type="journal article" date="2018" name="Nat. Ecol. Evol.">
        <title>Shark genomes provide insights into elasmobranch evolution and the origin of vertebrates.</title>
        <authorList>
            <person name="Hara Y"/>
            <person name="Yamaguchi K"/>
            <person name="Onimaru K"/>
            <person name="Kadota M"/>
            <person name="Koyanagi M"/>
            <person name="Keeley SD"/>
            <person name="Tatsumi K"/>
            <person name="Tanaka K"/>
            <person name="Motone F"/>
            <person name="Kageyama Y"/>
            <person name="Nozu R"/>
            <person name="Adachi N"/>
            <person name="Nishimura O"/>
            <person name="Nakagawa R"/>
            <person name="Tanegashima C"/>
            <person name="Kiyatake I"/>
            <person name="Matsumoto R"/>
            <person name="Murakumo K"/>
            <person name="Nishida K"/>
            <person name="Terakita A"/>
            <person name="Kuratani S"/>
            <person name="Sato K"/>
            <person name="Hyodo S Kuraku.S."/>
        </authorList>
    </citation>
    <scope>NUCLEOTIDE SEQUENCE [LARGE SCALE GENOMIC DNA]</scope>
</reference>
<accession>A0A401T9C0</accession>
<sequence length="174" mass="18229">MKPQYRSAESALIALPIVLPESGTKLGALGVPAVVRTGLGNLPELSPNAIASAAHGVSVKWSSLVCKLGSQEGPSEVNPLTLSSGGRERALVQGGGVHWPRRVRLQRVGAPGCLVGLLVQKAAPECRLRMLLVQAGQRGVLGMALLVLDDLSPGCLPTRTDNDEIVGVPWCSMW</sequence>
<name>A0A401T9C0_CHIPU</name>
<dbReference type="EMBL" id="BEZZ01014603">
    <property type="protein sequence ID" value="GCC39266.1"/>
    <property type="molecule type" value="Genomic_DNA"/>
</dbReference>
<dbReference type="AlphaFoldDB" id="A0A401T9C0"/>
<dbReference type="Proteomes" id="UP000287033">
    <property type="component" value="Unassembled WGS sequence"/>
</dbReference>